<evidence type="ECO:0000256" key="9">
    <source>
        <dbReference type="SAM" id="Phobius"/>
    </source>
</evidence>
<organism evidence="10 11">
    <name type="scientific">Francisella persica ATCC VR-331</name>
    <dbReference type="NCBI Taxonomy" id="1086726"/>
    <lineage>
        <taxon>Bacteria</taxon>
        <taxon>Pseudomonadati</taxon>
        <taxon>Pseudomonadota</taxon>
        <taxon>Gammaproteobacteria</taxon>
        <taxon>Thiotrichales</taxon>
        <taxon>Francisellaceae</taxon>
        <taxon>Francisella</taxon>
    </lineage>
</organism>
<evidence type="ECO:0000256" key="1">
    <source>
        <dbReference type="ARBA" id="ARBA00004429"/>
    </source>
</evidence>
<feature type="transmembrane region" description="Helical" evidence="9">
    <location>
        <begin position="40"/>
        <end position="61"/>
    </location>
</feature>
<keyword evidence="7 9" id="KW-1133">Transmembrane helix</keyword>
<dbReference type="InterPro" id="IPR018227">
    <property type="entry name" value="Amino_acid_transport_2"/>
</dbReference>
<dbReference type="PRINTS" id="PR00166">
    <property type="entry name" value="AROAAPRMEASE"/>
</dbReference>
<proteinExistence type="predicted"/>
<feature type="transmembrane region" description="Helical" evidence="9">
    <location>
        <begin position="12"/>
        <end position="34"/>
    </location>
</feature>
<keyword evidence="6" id="KW-0029">Amino-acid transport</keyword>
<accession>A0AAC9EUB9</accession>
<name>A0AAC9EUB9_9GAMM</name>
<feature type="transmembrane region" description="Helical" evidence="9">
    <location>
        <begin position="275"/>
        <end position="298"/>
    </location>
</feature>
<feature type="transmembrane region" description="Helical" evidence="9">
    <location>
        <begin position="114"/>
        <end position="132"/>
    </location>
</feature>
<dbReference type="GO" id="GO:0015173">
    <property type="term" value="F:aromatic amino acid transmembrane transporter activity"/>
    <property type="evidence" value="ECO:0007669"/>
    <property type="project" value="InterPro"/>
</dbReference>
<evidence type="ECO:0000256" key="6">
    <source>
        <dbReference type="ARBA" id="ARBA00022970"/>
    </source>
</evidence>
<feature type="transmembrane region" description="Helical" evidence="9">
    <location>
        <begin position="341"/>
        <end position="362"/>
    </location>
</feature>
<keyword evidence="3" id="KW-1003">Cell membrane</keyword>
<dbReference type="EMBL" id="CP012505">
    <property type="protein sequence ID" value="ALB01667.1"/>
    <property type="molecule type" value="Genomic_DNA"/>
</dbReference>
<gene>
    <name evidence="10" type="ORF">ACH24_02860</name>
</gene>
<dbReference type="RefSeq" id="WP_064461083.1">
    <property type="nucleotide sequence ID" value="NZ_CP012505.1"/>
</dbReference>
<dbReference type="KEGG" id="fper:ACH24_02860"/>
<evidence type="ECO:0000256" key="7">
    <source>
        <dbReference type="ARBA" id="ARBA00022989"/>
    </source>
</evidence>
<evidence type="ECO:0000313" key="10">
    <source>
        <dbReference type="EMBL" id="ALB01667.1"/>
    </source>
</evidence>
<evidence type="ECO:0000256" key="4">
    <source>
        <dbReference type="ARBA" id="ARBA00022519"/>
    </source>
</evidence>
<feature type="transmembrane region" description="Helical" evidence="9">
    <location>
        <begin position="382"/>
        <end position="402"/>
    </location>
</feature>
<dbReference type="GO" id="GO:0005886">
    <property type="term" value="C:plasma membrane"/>
    <property type="evidence" value="ECO:0007669"/>
    <property type="project" value="UniProtKB-SubCell"/>
</dbReference>
<feature type="transmembrane region" description="Helical" evidence="9">
    <location>
        <begin position="216"/>
        <end position="240"/>
    </location>
</feature>
<feature type="transmembrane region" description="Helical" evidence="9">
    <location>
        <begin position="144"/>
        <end position="161"/>
    </location>
</feature>
<evidence type="ECO:0000256" key="3">
    <source>
        <dbReference type="ARBA" id="ARBA00022475"/>
    </source>
</evidence>
<sequence>MSSINKQIGCIFLIIGTSLGGGILAIPIILSYFGTIIGSIIMFLMWLLMTYSTLAVAEACLHFEKGISYLGLAHKLFKNHGIVLVYICAFGILYGMLTAYISAIGSSFQSLLNINYIVIEISFVIIFGGFILKGTGSAEWLNRVFLSVKLIIILFTIILLFKSIRLTNLNSYSFSNFKQLIIALPILATTFSAHIIIPSVINYLGPHPKDIRRIIIIASLIILVIYICWIISIFGNIAIYGSKNSFAEILKSLSSEDSVTQLIYILKANIKSYEIISFIYAFITISVTTAFITLSLALKDLILDRFKMTSLTKLNKNIMLSFLLFMLPIILNYYFKKLFLIALSVVGLFSLIMLVSCPLYMVRILRKCNYQIIYKSMQNSKLNNFALFSAIIIIIFQIIDYIL</sequence>
<keyword evidence="2" id="KW-0813">Transport</keyword>
<keyword evidence="11" id="KW-1185">Reference proteome</keyword>
<protein>
    <submittedName>
        <fullName evidence="10">Amino acid transporter</fullName>
    </submittedName>
</protein>
<evidence type="ECO:0000313" key="11">
    <source>
        <dbReference type="Proteomes" id="UP000242800"/>
    </source>
</evidence>
<comment type="subcellular location">
    <subcellularLocation>
        <location evidence="1">Cell inner membrane</location>
        <topology evidence="1">Multi-pass membrane protein</topology>
    </subcellularLocation>
</comment>
<dbReference type="InterPro" id="IPR013059">
    <property type="entry name" value="Trp_tyr_transpt"/>
</dbReference>
<dbReference type="Pfam" id="PF03222">
    <property type="entry name" value="Trp_Tyr_perm"/>
    <property type="match status" value="1"/>
</dbReference>
<dbReference type="Gene3D" id="1.20.1740.10">
    <property type="entry name" value="Amino acid/polyamine transporter I"/>
    <property type="match status" value="1"/>
</dbReference>
<reference evidence="10 11" key="1">
    <citation type="journal article" date="2016" name="Int. J. Syst. Evol. Microbiol.">
        <title>Reclassification of Wolbachia persica as Francisella persica comb. nov. and emended description of the family Francisellaceae.</title>
        <authorList>
            <person name="Larson M.A."/>
            <person name="Nalbantoglu U."/>
            <person name="Sayood K."/>
            <person name="Zentz E.B."/>
            <person name="Cer R.Z."/>
            <person name="Iwen P.C."/>
            <person name="Francesconi S.C."/>
            <person name="Bishop-Lilly K.A."/>
            <person name="Mokashi V.P."/>
            <person name="Sjostedt A."/>
            <person name="Hinrichs S.H."/>
        </authorList>
    </citation>
    <scope>NUCLEOTIDE SEQUENCE [LARGE SCALE GENOMIC DNA]</scope>
    <source>
        <strain evidence="10 11">FSC845</strain>
    </source>
</reference>
<dbReference type="AlphaFoldDB" id="A0AAC9EUB9"/>
<evidence type="ECO:0000256" key="2">
    <source>
        <dbReference type="ARBA" id="ARBA00022448"/>
    </source>
</evidence>
<keyword evidence="4" id="KW-0997">Cell inner membrane</keyword>
<dbReference type="PANTHER" id="PTHR46997:SF2">
    <property type="entry name" value="TYROSINE-SPECIFIC TRANSPORT SYSTEM"/>
    <property type="match status" value="1"/>
</dbReference>
<dbReference type="Proteomes" id="UP000242800">
    <property type="component" value="Chromosome"/>
</dbReference>
<feature type="transmembrane region" description="Helical" evidence="9">
    <location>
        <begin position="181"/>
        <end position="204"/>
    </location>
</feature>
<evidence type="ECO:0000256" key="5">
    <source>
        <dbReference type="ARBA" id="ARBA00022692"/>
    </source>
</evidence>
<keyword evidence="8 9" id="KW-0472">Membrane</keyword>
<evidence type="ECO:0000256" key="8">
    <source>
        <dbReference type="ARBA" id="ARBA00023136"/>
    </source>
</evidence>
<dbReference type="PANTHER" id="PTHR46997">
    <property type="entry name" value="LOW AFFINITY TRYPTOPHAN PERMEASE-RELATED"/>
    <property type="match status" value="1"/>
</dbReference>
<feature type="transmembrane region" description="Helical" evidence="9">
    <location>
        <begin position="82"/>
        <end position="102"/>
    </location>
</feature>
<keyword evidence="5 9" id="KW-0812">Transmembrane</keyword>
<dbReference type="GO" id="GO:0003333">
    <property type="term" value="P:amino acid transmembrane transport"/>
    <property type="evidence" value="ECO:0007669"/>
    <property type="project" value="InterPro"/>
</dbReference>
<feature type="transmembrane region" description="Helical" evidence="9">
    <location>
        <begin position="318"/>
        <end position="335"/>
    </location>
</feature>